<evidence type="ECO:0000259" key="4">
    <source>
        <dbReference type="Pfam" id="PF00849"/>
    </source>
</evidence>
<dbReference type="EMBL" id="JBHRZT010000043">
    <property type="protein sequence ID" value="MFC3883895.1"/>
    <property type="molecule type" value="Genomic_DNA"/>
</dbReference>
<evidence type="ECO:0000313" key="6">
    <source>
        <dbReference type="Proteomes" id="UP001595752"/>
    </source>
</evidence>
<comment type="similarity">
    <text evidence="2 3">Belongs to the pseudouridine synthase RluA family.</text>
</comment>
<name>A0ABV8B219_9BACI</name>
<gene>
    <name evidence="5" type="ORF">ACFOU2_10420</name>
</gene>
<dbReference type="PANTHER" id="PTHR21600:SF71">
    <property type="entry name" value="PSEUDOURIDINE SYNTHASE"/>
    <property type="match status" value="1"/>
</dbReference>
<dbReference type="InterPro" id="IPR006224">
    <property type="entry name" value="PsdUridine_synth_RluA-like_CS"/>
</dbReference>
<comment type="catalytic activity">
    <reaction evidence="1 3">
        <text>a uridine in RNA = a pseudouridine in RNA</text>
        <dbReference type="Rhea" id="RHEA:48348"/>
        <dbReference type="Rhea" id="RHEA-COMP:12068"/>
        <dbReference type="Rhea" id="RHEA-COMP:12069"/>
        <dbReference type="ChEBI" id="CHEBI:65314"/>
        <dbReference type="ChEBI" id="CHEBI:65315"/>
    </reaction>
</comment>
<evidence type="ECO:0000256" key="2">
    <source>
        <dbReference type="ARBA" id="ARBA00010876"/>
    </source>
</evidence>
<protein>
    <recommendedName>
        <fullName evidence="3">Pseudouridine synthase</fullName>
        <ecNumber evidence="3">5.4.99.-</ecNumber>
    </recommendedName>
</protein>
<dbReference type="Pfam" id="PF00849">
    <property type="entry name" value="PseudoU_synth_2"/>
    <property type="match status" value="1"/>
</dbReference>
<dbReference type="GO" id="GO:0016853">
    <property type="term" value="F:isomerase activity"/>
    <property type="evidence" value="ECO:0007669"/>
    <property type="project" value="UniProtKB-KW"/>
</dbReference>
<dbReference type="InterPro" id="IPR020103">
    <property type="entry name" value="PsdUridine_synth_cat_dom_sf"/>
</dbReference>
<evidence type="ECO:0000256" key="1">
    <source>
        <dbReference type="ARBA" id="ARBA00000073"/>
    </source>
</evidence>
<comment type="function">
    <text evidence="3">Responsible for synthesis of pseudouridine from uracil.</text>
</comment>
<dbReference type="PANTHER" id="PTHR21600">
    <property type="entry name" value="MITOCHONDRIAL RNA PSEUDOURIDINE SYNTHASE"/>
    <property type="match status" value="1"/>
</dbReference>
<dbReference type="Gene3D" id="3.30.2350.10">
    <property type="entry name" value="Pseudouridine synthase"/>
    <property type="match status" value="1"/>
</dbReference>
<dbReference type="PROSITE" id="PS01129">
    <property type="entry name" value="PSI_RLU"/>
    <property type="match status" value="1"/>
</dbReference>
<organism evidence="5 6">
    <name type="scientific">Bacillus songklensis</name>
    <dbReference type="NCBI Taxonomy" id="1069116"/>
    <lineage>
        <taxon>Bacteria</taxon>
        <taxon>Bacillati</taxon>
        <taxon>Bacillota</taxon>
        <taxon>Bacilli</taxon>
        <taxon>Bacillales</taxon>
        <taxon>Bacillaceae</taxon>
        <taxon>Bacillus</taxon>
    </lineage>
</organism>
<comment type="caution">
    <text evidence="5">The sequence shown here is derived from an EMBL/GenBank/DDBJ whole genome shotgun (WGS) entry which is preliminary data.</text>
</comment>
<accession>A0ABV8B219</accession>
<dbReference type="NCBIfam" id="TIGR00005">
    <property type="entry name" value="rluA_subfam"/>
    <property type="match status" value="1"/>
</dbReference>
<sequence length="308" mass="35617">MLMSRKGDWFEAIITEKQAGISIETFLKEHWKMPKKLLHQFRMKKQVKVNNEVVNWNRLLQPNDRLQAQFYFSEENKLQPFYQELDILYEDDHLLIINKPAGMDTHPTNPTDGHTLSNIVSFYFLTEGLQTSPRHIHRLDRDTSGAILFAKHPLAAALLDQQLEKREIKRTYIAIVDGIVKQNKGTINASIGRDRHHATRRRVSSSGQHAITNYRVVQRNQQLQQTLVELSLQTGRTHQIRVHMSHIGHPLVGDNLYGGSSSFFKQALHAVRLQLTHPFTDENIEVVASAPSHIFKAYELTISKEYYH</sequence>
<feature type="domain" description="Pseudouridine synthase RsuA/RluA-like" evidence="4">
    <location>
        <begin position="93"/>
        <end position="246"/>
    </location>
</feature>
<dbReference type="RefSeq" id="WP_377914816.1">
    <property type="nucleotide sequence ID" value="NZ_JBHRZT010000043.1"/>
</dbReference>
<dbReference type="CDD" id="cd02869">
    <property type="entry name" value="PseudoU_synth_RluA_like"/>
    <property type="match status" value="1"/>
</dbReference>
<proteinExistence type="inferred from homology"/>
<dbReference type="SUPFAM" id="SSF55120">
    <property type="entry name" value="Pseudouridine synthase"/>
    <property type="match status" value="1"/>
</dbReference>
<dbReference type="EC" id="5.4.99.-" evidence="3"/>
<dbReference type="Proteomes" id="UP001595752">
    <property type="component" value="Unassembled WGS sequence"/>
</dbReference>
<keyword evidence="3 5" id="KW-0413">Isomerase</keyword>
<evidence type="ECO:0000313" key="5">
    <source>
        <dbReference type="EMBL" id="MFC3883895.1"/>
    </source>
</evidence>
<evidence type="ECO:0000256" key="3">
    <source>
        <dbReference type="RuleBase" id="RU362028"/>
    </source>
</evidence>
<reference evidence="6" key="1">
    <citation type="journal article" date="2019" name="Int. J. Syst. Evol. Microbiol.">
        <title>The Global Catalogue of Microorganisms (GCM) 10K type strain sequencing project: providing services to taxonomists for standard genome sequencing and annotation.</title>
        <authorList>
            <consortium name="The Broad Institute Genomics Platform"/>
            <consortium name="The Broad Institute Genome Sequencing Center for Infectious Disease"/>
            <person name="Wu L."/>
            <person name="Ma J."/>
        </authorList>
    </citation>
    <scope>NUCLEOTIDE SEQUENCE [LARGE SCALE GENOMIC DNA]</scope>
    <source>
        <strain evidence="6">CCUG 61889</strain>
    </source>
</reference>
<dbReference type="InterPro" id="IPR006225">
    <property type="entry name" value="PsdUridine_synth_RluC/D"/>
</dbReference>
<dbReference type="InterPro" id="IPR006145">
    <property type="entry name" value="PsdUridine_synth_RsuA/RluA"/>
</dbReference>
<dbReference type="InterPro" id="IPR050188">
    <property type="entry name" value="RluA_PseudoU_synthase"/>
</dbReference>
<keyword evidence="6" id="KW-1185">Reference proteome</keyword>